<proteinExistence type="inferred from homology"/>
<keyword evidence="5" id="KW-1185">Reference proteome</keyword>
<accession>A0A7J7RVV0</accession>
<dbReference type="GO" id="GO:0005615">
    <property type="term" value="C:extracellular space"/>
    <property type="evidence" value="ECO:0007669"/>
    <property type="project" value="TreeGrafter"/>
</dbReference>
<dbReference type="GO" id="GO:0036094">
    <property type="term" value="F:small molecule binding"/>
    <property type="evidence" value="ECO:0007669"/>
    <property type="project" value="InterPro"/>
</dbReference>
<dbReference type="InterPro" id="IPR012674">
    <property type="entry name" value="Calycin"/>
</dbReference>
<dbReference type="EMBL" id="JACAGB010000057">
    <property type="protein sequence ID" value="KAF6280296.1"/>
    <property type="molecule type" value="Genomic_DNA"/>
</dbReference>
<organism evidence="4 5">
    <name type="scientific">Pipistrellus kuhlii</name>
    <name type="common">Kuhl's pipistrelle</name>
    <dbReference type="NCBI Taxonomy" id="59472"/>
    <lineage>
        <taxon>Eukaryota</taxon>
        <taxon>Metazoa</taxon>
        <taxon>Chordata</taxon>
        <taxon>Craniata</taxon>
        <taxon>Vertebrata</taxon>
        <taxon>Euteleostomi</taxon>
        <taxon>Mammalia</taxon>
        <taxon>Eutheria</taxon>
        <taxon>Laurasiatheria</taxon>
        <taxon>Chiroptera</taxon>
        <taxon>Yangochiroptera</taxon>
        <taxon>Vespertilionidae</taxon>
        <taxon>Pipistrellus</taxon>
    </lineage>
</organism>
<dbReference type="PANTHER" id="PTHR11430">
    <property type="entry name" value="LIPOCALIN"/>
    <property type="match status" value="1"/>
</dbReference>
<dbReference type="Proteomes" id="UP000558488">
    <property type="component" value="Unassembled WGS sequence"/>
</dbReference>
<evidence type="ECO:0000256" key="1">
    <source>
        <dbReference type="ARBA" id="ARBA00006889"/>
    </source>
</evidence>
<keyword evidence="2" id="KW-0732">Signal</keyword>
<comment type="caution">
    <text evidence="4">The sequence shown here is derived from an EMBL/GenBank/DDBJ whole genome shotgun (WGS) entry which is preliminary data.</text>
</comment>
<dbReference type="PRINTS" id="PR01254">
    <property type="entry name" value="PGNDSYNTHASE"/>
</dbReference>
<feature type="chain" id="PRO_5029632635" evidence="2">
    <location>
        <begin position="19"/>
        <end position="194"/>
    </location>
</feature>
<feature type="domain" description="Lipocalin/cytosolic fatty-acid binding" evidence="3">
    <location>
        <begin position="42"/>
        <end position="183"/>
    </location>
</feature>
<dbReference type="Gene3D" id="2.40.128.20">
    <property type="match status" value="1"/>
</dbReference>
<sequence>MGPLWALWVLLARLDALAGVTPPSNRPTTVQTKQAFRVDKFQGEWFVLGLAGSTHSKADRRLLSPFTATFSQNNKKQLEVTYAMVRGQRCVTWSYVLIPTARPDVFSVENRGELGTDTEDVWVQDTDYSTFALMSSRRQSARRAIVRVHLLFRLWAIQTETLGKFLCLLKAQGLSEANIVFPDFPDWAPYRTAC</sequence>
<evidence type="ECO:0000313" key="5">
    <source>
        <dbReference type="Proteomes" id="UP000558488"/>
    </source>
</evidence>
<evidence type="ECO:0000256" key="2">
    <source>
        <dbReference type="SAM" id="SignalP"/>
    </source>
</evidence>
<evidence type="ECO:0000313" key="4">
    <source>
        <dbReference type="EMBL" id="KAF6280296.1"/>
    </source>
</evidence>
<comment type="similarity">
    <text evidence="1">Belongs to the calycin superfamily. Lipocalin family.</text>
</comment>
<dbReference type="AlphaFoldDB" id="A0A7J7RVV0"/>
<protein>
    <submittedName>
        <fullName evidence="4">Lipocalin 12</fullName>
    </submittedName>
</protein>
<dbReference type="InterPro" id="IPR000566">
    <property type="entry name" value="Lipocln_cytosolic_FA-bd_dom"/>
</dbReference>
<evidence type="ECO:0000259" key="3">
    <source>
        <dbReference type="Pfam" id="PF00061"/>
    </source>
</evidence>
<dbReference type="PANTHER" id="PTHR11430:SF12">
    <property type="entry name" value="EPIDIDYMAL-SPECIFIC LIPOCALIN-12"/>
    <property type="match status" value="1"/>
</dbReference>
<dbReference type="InterPro" id="IPR002345">
    <property type="entry name" value="Lipocalin"/>
</dbReference>
<reference evidence="4 5" key="1">
    <citation type="journal article" date="2020" name="Nature">
        <title>Six reference-quality genomes reveal evolution of bat adaptations.</title>
        <authorList>
            <person name="Jebb D."/>
            <person name="Huang Z."/>
            <person name="Pippel M."/>
            <person name="Hughes G.M."/>
            <person name="Lavrichenko K."/>
            <person name="Devanna P."/>
            <person name="Winkler S."/>
            <person name="Jermiin L.S."/>
            <person name="Skirmuntt E.C."/>
            <person name="Katzourakis A."/>
            <person name="Burkitt-Gray L."/>
            <person name="Ray D.A."/>
            <person name="Sullivan K.A.M."/>
            <person name="Roscito J.G."/>
            <person name="Kirilenko B.M."/>
            <person name="Davalos L.M."/>
            <person name="Corthals A.P."/>
            <person name="Power M.L."/>
            <person name="Jones G."/>
            <person name="Ransome R.D."/>
            <person name="Dechmann D.K.N."/>
            <person name="Locatelli A.G."/>
            <person name="Puechmaille S.J."/>
            <person name="Fedrigo O."/>
            <person name="Jarvis E.D."/>
            <person name="Hiller M."/>
            <person name="Vernes S.C."/>
            <person name="Myers E.W."/>
            <person name="Teeling E.C."/>
        </authorList>
    </citation>
    <scope>NUCLEOTIDE SEQUENCE [LARGE SCALE GENOMIC DNA]</scope>
    <source>
        <strain evidence="4">MPipKuh1</strain>
        <tissue evidence="4">Flight muscle</tissue>
    </source>
</reference>
<dbReference type="SUPFAM" id="SSF50814">
    <property type="entry name" value="Lipocalins"/>
    <property type="match status" value="1"/>
</dbReference>
<name>A0A7J7RVV0_PIPKU</name>
<gene>
    <name evidence="4" type="ORF">mPipKuh1_007481</name>
</gene>
<dbReference type="Pfam" id="PF00061">
    <property type="entry name" value="Lipocalin"/>
    <property type="match status" value="1"/>
</dbReference>
<feature type="signal peptide" evidence="2">
    <location>
        <begin position="1"/>
        <end position="18"/>
    </location>
</feature>